<reference evidence="2" key="1">
    <citation type="journal article" date="2021" name="Evol. Appl.">
        <title>The genome of the Pyrenean desman and the effects of bottlenecks and inbreeding on the genomic landscape of an endangered species.</title>
        <authorList>
            <person name="Escoda L."/>
            <person name="Castresana J."/>
        </authorList>
    </citation>
    <scope>NUCLEOTIDE SEQUENCE</scope>
    <source>
        <strain evidence="2">IBE-C5619</strain>
    </source>
</reference>
<gene>
    <name evidence="2" type="ORF">J0S82_010970</name>
</gene>
<protein>
    <submittedName>
        <fullName evidence="2">NADH-cytochrome b5 reductase 3</fullName>
    </submittedName>
</protein>
<feature type="compositionally biased region" description="Basic residues" evidence="1">
    <location>
        <begin position="107"/>
        <end position="116"/>
    </location>
</feature>
<dbReference type="EMBL" id="JAGFMF010011642">
    <property type="protein sequence ID" value="KAG8517926.1"/>
    <property type="molecule type" value="Genomic_DNA"/>
</dbReference>
<name>A0A8J6DRC2_GALPY</name>
<dbReference type="Proteomes" id="UP000700334">
    <property type="component" value="Unassembled WGS sequence"/>
</dbReference>
<evidence type="ECO:0000313" key="2">
    <source>
        <dbReference type="EMBL" id="KAG8517926.1"/>
    </source>
</evidence>
<keyword evidence="3" id="KW-1185">Reference proteome</keyword>
<dbReference type="AlphaFoldDB" id="A0A8J6DRC2"/>
<evidence type="ECO:0000256" key="1">
    <source>
        <dbReference type="SAM" id="MobiDB-lite"/>
    </source>
</evidence>
<feature type="region of interest" description="Disordered" evidence="1">
    <location>
        <begin position="66"/>
        <end position="135"/>
    </location>
</feature>
<comment type="caution">
    <text evidence="2">The sequence shown here is derived from an EMBL/GenBank/DDBJ whole genome shotgun (WGS) entry which is preliminary data.</text>
</comment>
<proteinExistence type="predicted"/>
<organism evidence="2 3">
    <name type="scientific">Galemys pyrenaicus</name>
    <name type="common">Iberian desman</name>
    <name type="synonym">Pyrenean desman</name>
    <dbReference type="NCBI Taxonomy" id="202257"/>
    <lineage>
        <taxon>Eukaryota</taxon>
        <taxon>Metazoa</taxon>
        <taxon>Chordata</taxon>
        <taxon>Craniata</taxon>
        <taxon>Vertebrata</taxon>
        <taxon>Euteleostomi</taxon>
        <taxon>Mammalia</taxon>
        <taxon>Eutheria</taxon>
        <taxon>Laurasiatheria</taxon>
        <taxon>Eulipotyphla</taxon>
        <taxon>Talpidae</taxon>
        <taxon>Galemys</taxon>
    </lineage>
</organism>
<accession>A0A8J6DRC2</accession>
<feature type="compositionally biased region" description="Low complexity" evidence="1">
    <location>
        <begin position="97"/>
        <end position="106"/>
    </location>
</feature>
<evidence type="ECO:0000313" key="3">
    <source>
        <dbReference type="Proteomes" id="UP000700334"/>
    </source>
</evidence>
<sequence length="135" mass="14434">MGAQLSTLGQVALSPVWFLYSLLMKLFQRSTPAITLENPDIKYPLRLIDKEVSEGTVHRSCCSAPVLGAQPSPRQVLPPPAHFTDGRARKSGPQDFGAGLRSAAGRPRARRERRHSVTLSAAQSPVVPGAATPGP</sequence>